<dbReference type="Proteomes" id="UP000515828">
    <property type="component" value="Segment"/>
</dbReference>
<name>A0A7G8LL67_9CAUD</name>
<evidence type="ECO:0000256" key="1">
    <source>
        <dbReference type="SAM" id="MobiDB-lite"/>
    </source>
</evidence>
<dbReference type="KEGG" id="vg:63026148"/>
<feature type="region of interest" description="Disordered" evidence="1">
    <location>
        <begin position="1"/>
        <end position="31"/>
    </location>
</feature>
<evidence type="ECO:0000313" key="2">
    <source>
        <dbReference type="EMBL" id="QNJ57989.1"/>
    </source>
</evidence>
<dbReference type="RefSeq" id="YP_010001642.1">
    <property type="nucleotide sequence ID" value="NC_053235.1"/>
</dbReference>
<accession>A0A7G8LL67</accession>
<organism evidence="2 3">
    <name type="scientific">Gordonia phage JKSyngboy</name>
    <dbReference type="NCBI Taxonomy" id="2762400"/>
    <lineage>
        <taxon>Viruses</taxon>
        <taxon>Duplodnaviria</taxon>
        <taxon>Heunggongvirae</taxon>
        <taxon>Uroviricota</taxon>
        <taxon>Caudoviricetes</taxon>
        <taxon>Stackebrandtviridae</taxon>
        <taxon>Schenleyvirinae</taxon>
        <taxon>Kroosvirus</taxon>
        <taxon>Kroosvirus jksyngboy</taxon>
    </lineage>
</organism>
<sequence>MSAHDRMSEQPLPTHEQTQQAYRDGMHAEVGSANPYAGMRVLASVWAAGRDWQRRQAFADLQGRESARRRTQ</sequence>
<proteinExistence type="predicted"/>
<dbReference type="Pfam" id="PF04957">
    <property type="entry name" value="RMF"/>
    <property type="match status" value="1"/>
</dbReference>
<dbReference type="GeneID" id="63026148"/>
<evidence type="ECO:0000313" key="3">
    <source>
        <dbReference type="Proteomes" id="UP000515828"/>
    </source>
</evidence>
<keyword evidence="3" id="KW-1185">Reference proteome</keyword>
<dbReference type="EMBL" id="MT723937">
    <property type="protein sequence ID" value="QNJ57989.1"/>
    <property type="molecule type" value="Genomic_DNA"/>
</dbReference>
<protein>
    <submittedName>
        <fullName evidence="2">Uncharacterized protein</fullName>
    </submittedName>
</protein>
<gene>
    <name evidence="2" type="primary">15</name>
    <name evidence="2" type="ORF">SEA_JKSYNGBOY_15</name>
</gene>
<reference evidence="2 3" key="1">
    <citation type="submission" date="2020-07" db="EMBL/GenBank/DDBJ databases">
        <authorList>
            <person name="An P."/>
            <person name="Carson L.C."/>
            <person name="Croyle M.H."/>
            <person name="Gorske A.G."/>
            <person name="Han W."/>
            <person name="Keeley P.R."/>
            <person name="Lawrence Z.G."/>
            <person name="Roney M.P."/>
            <person name="Butela K.A."/>
            <person name="Garlena R.A."/>
            <person name="Russell D.A."/>
            <person name="Pope W.H."/>
            <person name="Jacobs-Sera D."/>
            <person name="Hatfull G.F."/>
        </authorList>
    </citation>
    <scope>NUCLEOTIDE SEQUENCE [LARGE SCALE GENOMIC DNA]</scope>
</reference>
<dbReference type="InterPro" id="IPR007040">
    <property type="entry name" value="Ribosome_modulation_factor"/>
</dbReference>